<dbReference type="SUPFAM" id="SSF55781">
    <property type="entry name" value="GAF domain-like"/>
    <property type="match status" value="1"/>
</dbReference>
<dbReference type="SMART" id="SM00065">
    <property type="entry name" value="GAF"/>
    <property type="match status" value="1"/>
</dbReference>
<dbReference type="NCBIfam" id="TIGR00254">
    <property type="entry name" value="GGDEF"/>
    <property type="match status" value="1"/>
</dbReference>
<name>A0ABU5E0K3_9PROT</name>
<comment type="caution">
    <text evidence="4">The sequence shown here is derived from an EMBL/GenBank/DDBJ whole genome shotgun (WGS) entry which is preliminary data.</text>
</comment>
<evidence type="ECO:0000259" key="3">
    <source>
        <dbReference type="PROSITE" id="PS50887"/>
    </source>
</evidence>
<sequence>MHRLIDIVQEMSLARTIDRVTEIVRHAARELANADGATFVLRDGEHCFYKDEEAIAPLWKGKRFPIADCVSGWSMLNRRPAVIPNIADDPRVPYEAYRPTFVKSMVMVPIRTLDPIGAIGVYWARHYQADAYQVQVLQALADSTSIALENVQVYAELESRIEKRTQELAAANRHLVSEIEERQRVEAAMRELSLTDDLTGIYNRRGFKLLADRALEAARRRGVYCHLIYLDLDGLKSLNDAEGHAAGDMLLREATGLLQNVFRRTDIVARLGGDEFAVLAVDSNTSADDIRRRLATALSNHQRIGAQRLQGSHLGLGDTRAPRLSFSVGHVDVAPEQTDSLEALLALADSRMYAQKVARRQAPPVVLATHH</sequence>
<comment type="catalytic activity">
    <reaction evidence="2">
        <text>2 GTP = 3',3'-c-di-GMP + 2 diphosphate</text>
        <dbReference type="Rhea" id="RHEA:24898"/>
        <dbReference type="ChEBI" id="CHEBI:33019"/>
        <dbReference type="ChEBI" id="CHEBI:37565"/>
        <dbReference type="ChEBI" id="CHEBI:58805"/>
        <dbReference type="EC" id="2.7.7.65"/>
    </reaction>
</comment>
<dbReference type="CDD" id="cd01949">
    <property type="entry name" value="GGDEF"/>
    <property type="match status" value="1"/>
</dbReference>
<dbReference type="Gene3D" id="3.30.70.270">
    <property type="match status" value="1"/>
</dbReference>
<protein>
    <recommendedName>
        <fullName evidence="1">diguanylate cyclase</fullName>
        <ecNumber evidence="1">2.7.7.65</ecNumber>
    </recommendedName>
</protein>
<dbReference type="SMART" id="SM00267">
    <property type="entry name" value="GGDEF"/>
    <property type="match status" value="1"/>
</dbReference>
<evidence type="ECO:0000313" key="4">
    <source>
        <dbReference type="EMBL" id="MDY0872341.1"/>
    </source>
</evidence>
<gene>
    <name evidence="4" type="ORF">SMD31_10425</name>
</gene>
<feature type="domain" description="GGDEF" evidence="3">
    <location>
        <begin position="223"/>
        <end position="368"/>
    </location>
</feature>
<dbReference type="Gene3D" id="3.30.450.40">
    <property type="match status" value="1"/>
</dbReference>
<evidence type="ECO:0000256" key="2">
    <source>
        <dbReference type="ARBA" id="ARBA00034247"/>
    </source>
</evidence>
<dbReference type="Pfam" id="PF13185">
    <property type="entry name" value="GAF_2"/>
    <property type="match status" value="1"/>
</dbReference>
<keyword evidence="4" id="KW-0548">Nucleotidyltransferase</keyword>
<dbReference type="SUPFAM" id="SSF55073">
    <property type="entry name" value="Nucleotide cyclase"/>
    <property type="match status" value="1"/>
</dbReference>
<dbReference type="EMBL" id="JAXCLX010000001">
    <property type="protein sequence ID" value="MDY0872341.1"/>
    <property type="molecule type" value="Genomic_DNA"/>
</dbReference>
<dbReference type="RefSeq" id="WP_320500763.1">
    <property type="nucleotide sequence ID" value="NZ_JAXCLX010000001.1"/>
</dbReference>
<dbReference type="PROSITE" id="PS50887">
    <property type="entry name" value="GGDEF"/>
    <property type="match status" value="1"/>
</dbReference>
<dbReference type="InterPro" id="IPR043128">
    <property type="entry name" value="Rev_trsase/Diguanyl_cyclase"/>
</dbReference>
<dbReference type="PANTHER" id="PTHR45138">
    <property type="entry name" value="REGULATORY COMPONENTS OF SENSORY TRANSDUCTION SYSTEM"/>
    <property type="match status" value="1"/>
</dbReference>
<dbReference type="InterPro" id="IPR050469">
    <property type="entry name" value="Diguanylate_Cyclase"/>
</dbReference>
<dbReference type="InterPro" id="IPR003018">
    <property type="entry name" value="GAF"/>
</dbReference>
<evidence type="ECO:0000313" key="5">
    <source>
        <dbReference type="Proteomes" id="UP001271769"/>
    </source>
</evidence>
<evidence type="ECO:0000256" key="1">
    <source>
        <dbReference type="ARBA" id="ARBA00012528"/>
    </source>
</evidence>
<keyword evidence="4" id="KW-0808">Transferase</keyword>
<accession>A0ABU5E0K3</accession>
<dbReference type="InterPro" id="IPR029787">
    <property type="entry name" value="Nucleotide_cyclase"/>
</dbReference>
<organism evidence="4 5">
    <name type="scientific">Dongia rigui</name>
    <dbReference type="NCBI Taxonomy" id="940149"/>
    <lineage>
        <taxon>Bacteria</taxon>
        <taxon>Pseudomonadati</taxon>
        <taxon>Pseudomonadota</taxon>
        <taxon>Alphaproteobacteria</taxon>
        <taxon>Rhodospirillales</taxon>
        <taxon>Dongiaceae</taxon>
        <taxon>Dongia</taxon>
    </lineage>
</organism>
<dbReference type="EC" id="2.7.7.65" evidence="1"/>
<dbReference type="GO" id="GO:0052621">
    <property type="term" value="F:diguanylate cyclase activity"/>
    <property type="evidence" value="ECO:0007669"/>
    <property type="project" value="UniProtKB-EC"/>
</dbReference>
<dbReference type="Proteomes" id="UP001271769">
    <property type="component" value="Unassembled WGS sequence"/>
</dbReference>
<dbReference type="InterPro" id="IPR000160">
    <property type="entry name" value="GGDEF_dom"/>
</dbReference>
<dbReference type="Pfam" id="PF00990">
    <property type="entry name" value="GGDEF"/>
    <property type="match status" value="1"/>
</dbReference>
<keyword evidence="5" id="KW-1185">Reference proteome</keyword>
<dbReference type="InterPro" id="IPR029016">
    <property type="entry name" value="GAF-like_dom_sf"/>
</dbReference>
<reference evidence="4 5" key="1">
    <citation type="journal article" date="2013" name="Antonie Van Leeuwenhoek">
        <title>Dongia rigui sp. nov., isolated from freshwater of a large wetland in Korea.</title>
        <authorList>
            <person name="Baik K.S."/>
            <person name="Hwang Y.M."/>
            <person name="Choi J.S."/>
            <person name="Kwon J."/>
            <person name="Seong C.N."/>
        </authorList>
    </citation>
    <scope>NUCLEOTIDE SEQUENCE [LARGE SCALE GENOMIC DNA]</scope>
    <source>
        <strain evidence="4 5">04SU4-P</strain>
    </source>
</reference>
<proteinExistence type="predicted"/>
<dbReference type="PANTHER" id="PTHR45138:SF9">
    <property type="entry name" value="DIGUANYLATE CYCLASE DGCM-RELATED"/>
    <property type="match status" value="1"/>
</dbReference>